<dbReference type="GO" id="GO:0016746">
    <property type="term" value="F:acyltransferase activity"/>
    <property type="evidence" value="ECO:0007669"/>
    <property type="project" value="UniProtKB-KW"/>
</dbReference>
<name>A0AA90PQ77_9HELI</name>
<evidence type="ECO:0000256" key="3">
    <source>
        <dbReference type="ARBA" id="ARBA00023315"/>
    </source>
</evidence>
<dbReference type="EMBL" id="JAUYZK010000003">
    <property type="protein sequence ID" value="MDP2538691.1"/>
    <property type="molecule type" value="Genomic_DNA"/>
</dbReference>
<reference evidence="4 6" key="3">
    <citation type="journal article" date="2024" name="Syst. Appl. Microbiol.">
        <title>Helicobacter cappadocius sp. nov., from lizards: The first psychrotrophic Helicobacter species.</title>
        <authorList>
            <person name="Aydin F."/>
            <person name="Tarhane S."/>
            <person name="Karakaya E."/>
            <person name="Abay S."/>
            <person name="Kayman T."/>
            <person name="Guran O."/>
            <person name="Bozkurt E."/>
            <person name="Uzum N."/>
            <person name="Avci A."/>
            <person name="Olgun K."/>
            <person name="Jablonski D."/>
            <person name="Guran C."/>
            <person name="Burcin Saticioglu I."/>
        </authorList>
    </citation>
    <scope>NUCLEOTIDE SEQUENCE [LARGE SCALE GENOMIC DNA]</scope>
    <source>
        <strain evidence="4">Faydin-H75</strain>
        <strain evidence="6">faydin-H76</strain>
    </source>
</reference>
<dbReference type="InterPro" id="IPR011004">
    <property type="entry name" value="Trimer_LpxA-like_sf"/>
</dbReference>
<evidence type="ECO:0000256" key="1">
    <source>
        <dbReference type="ARBA" id="ARBA00007274"/>
    </source>
</evidence>
<dbReference type="Gene3D" id="2.160.10.10">
    <property type="entry name" value="Hexapeptide repeat proteins"/>
    <property type="match status" value="1"/>
</dbReference>
<dbReference type="RefSeq" id="WP_305517781.1">
    <property type="nucleotide sequence ID" value="NZ_JAUPEV010000020.1"/>
</dbReference>
<evidence type="ECO:0000313" key="7">
    <source>
        <dbReference type="Proteomes" id="UP001240777"/>
    </source>
</evidence>
<comment type="caution">
    <text evidence="5">The sequence shown here is derived from an EMBL/GenBank/DDBJ whole genome shotgun (WGS) entry which is preliminary data.</text>
</comment>
<keyword evidence="2 5" id="KW-0808">Transferase</keyword>
<keyword evidence="7" id="KW-1185">Reference proteome</keyword>
<comment type="similarity">
    <text evidence="1">Belongs to the transferase hexapeptide repeat family.</text>
</comment>
<dbReference type="EMBL" id="JAUPEV010000020">
    <property type="protein sequence ID" value="MDO7253943.1"/>
    <property type="molecule type" value="Genomic_DNA"/>
</dbReference>
<reference evidence="5 7" key="1">
    <citation type="submission" date="2023-07" db="EMBL/GenBank/DDBJ databases">
        <title>Unpublished Manusciprt.</title>
        <authorList>
            <person name="Aydin F."/>
            <person name="Tarhane S."/>
            <person name="Saticioglu I.B."/>
            <person name="Karakaya E."/>
            <person name="Abay S."/>
            <person name="Guran O."/>
            <person name="Bozkurt E."/>
            <person name="Uzum N."/>
            <person name="Olgun K."/>
            <person name="Jablonski D."/>
        </authorList>
    </citation>
    <scope>NUCLEOTIDE SEQUENCE</scope>
    <source>
        <strain evidence="7">faydin-H75</strain>
        <strain evidence="5">Faydin-H76</strain>
    </source>
</reference>
<dbReference type="InterPro" id="IPR050179">
    <property type="entry name" value="Trans_hexapeptide_repeat"/>
</dbReference>
<protein>
    <submittedName>
        <fullName evidence="5">Transferase</fullName>
    </submittedName>
</protein>
<dbReference type="AlphaFoldDB" id="A0AA90PQ77"/>
<dbReference type="PANTHER" id="PTHR43300:SF12">
    <property type="entry name" value="CHLORAMPHENICOL ACETYLTRANSFERASE"/>
    <property type="match status" value="1"/>
</dbReference>
<evidence type="ECO:0000313" key="4">
    <source>
        <dbReference type="EMBL" id="MDO7253943.1"/>
    </source>
</evidence>
<accession>A0AA90PQ77</accession>
<sequence>MDSFYTTQELQKLGFKSLGEDILLSKKASIYGAQNISIGNNVRIDDFVILSGHINIKSHIHIGAGSILMAKEEGIYLDDFSAMSVQCKILGSSDDFSGNALVGPCIPAEYRKITTKPIRLEKFSLLGCGSTILPGGSLAEGVSVGASSLIMRPTEAWGVYFGIPAKRISKRNKNILDLHEQFLASSNKIYNSMGGGDKQTLDSCFDLHSYSPNLFSIYSSKVA</sequence>
<keyword evidence="3" id="KW-0012">Acyltransferase</keyword>
<reference evidence="4" key="2">
    <citation type="submission" date="2023-07" db="EMBL/GenBank/DDBJ databases">
        <authorList>
            <person name="Aydin F."/>
            <person name="Tarhane S."/>
            <person name="Saticioglu I.B."/>
            <person name="Karakaya E."/>
            <person name="Abay S."/>
            <person name="Guran O."/>
            <person name="Bozkurt E."/>
            <person name="Uzum N."/>
            <person name="Olgun K."/>
            <person name="Jablonski D."/>
        </authorList>
    </citation>
    <scope>NUCLEOTIDE SEQUENCE</scope>
    <source>
        <strain evidence="4">Faydin-H75</strain>
    </source>
</reference>
<dbReference type="SUPFAM" id="SSF51161">
    <property type="entry name" value="Trimeric LpxA-like enzymes"/>
    <property type="match status" value="1"/>
</dbReference>
<proteinExistence type="inferred from homology"/>
<dbReference type="Proteomes" id="UP001240777">
    <property type="component" value="Unassembled WGS sequence"/>
</dbReference>
<evidence type="ECO:0000256" key="2">
    <source>
        <dbReference type="ARBA" id="ARBA00022679"/>
    </source>
</evidence>
<dbReference type="PANTHER" id="PTHR43300">
    <property type="entry name" value="ACETYLTRANSFERASE"/>
    <property type="match status" value="1"/>
</dbReference>
<evidence type="ECO:0000313" key="6">
    <source>
        <dbReference type="Proteomes" id="UP001177258"/>
    </source>
</evidence>
<dbReference type="Proteomes" id="UP001177258">
    <property type="component" value="Unassembled WGS sequence"/>
</dbReference>
<gene>
    <name evidence="4" type="ORF">Q5I04_08500</name>
    <name evidence="5" type="ORF">Q5I06_02695</name>
</gene>
<organism evidence="5 6">
    <name type="scientific">Helicobacter cappadocius</name>
    <dbReference type="NCBI Taxonomy" id="3063998"/>
    <lineage>
        <taxon>Bacteria</taxon>
        <taxon>Pseudomonadati</taxon>
        <taxon>Campylobacterota</taxon>
        <taxon>Epsilonproteobacteria</taxon>
        <taxon>Campylobacterales</taxon>
        <taxon>Helicobacteraceae</taxon>
        <taxon>Helicobacter</taxon>
    </lineage>
</organism>
<evidence type="ECO:0000313" key="5">
    <source>
        <dbReference type="EMBL" id="MDP2538691.1"/>
    </source>
</evidence>